<dbReference type="EMBL" id="BMIA01000001">
    <property type="protein sequence ID" value="GGH24720.1"/>
    <property type="molecule type" value="Genomic_DNA"/>
</dbReference>
<keyword evidence="1" id="KW-0560">Oxidoreductase</keyword>
<keyword evidence="4" id="KW-1185">Reference proteome</keyword>
<dbReference type="PANTHER" id="PTHR14239:SF10">
    <property type="entry name" value="REDUCTASE"/>
    <property type="match status" value="1"/>
</dbReference>
<dbReference type="InterPro" id="IPR051267">
    <property type="entry name" value="STEAP_metalloreductase"/>
</dbReference>
<name>A0ABQ1YHT3_9BACT</name>
<dbReference type="InterPro" id="IPR036291">
    <property type="entry name" value="NAD(P)-bd_dom_sf"/>
</dbReference>
<reference evidence="4" key="1">
    <citation type="journal article" date="2019" name="Int. J. Syst. Evol. Microbiol.">
        <title>The Global Catalogue of Microorganisms (GCM) 10K type strain sequencing project: providing services to taxonomists for standard genome sequencing and annotation.</title>
        <authorList>
            <consortium name="The Broad Institute Genomics Platform"/>
            <consortium name="The Broad Institute Genome Sequencing Center for Infectious Disease"/>
            <person name="Wu L."/>
            <person name="Ma J."/>
        </authorList>
    </citation>
    <scope>NUCLEOTIDE SEQUENCE [LARGE SCALE GENOMIC DNA]</scope>
    <source>
        <strain evidence="4">CGMCC 1.15288</strain>
    </source>
</reference>
<dbReference type="PANTHER" id="PTHR14239">
    <property type="entry name" value="DUDULIN-RELATED"/>
    <property type="match status" value="1"/>
</dbReference>
<proteinExistence type="predicted"/>
<evidence type="ECO:0000313" key="3">
    <source>
        <dbReference type="EMBL" id="GGH24720.1"/>
    </source>
</evidence>
<comment type="caution">
    <text evidence="3">The sequence shown here is derived from an EMBL/GenBank/DDBJ whole genome shotgun (WGS) entry which is preliminary data.</text>
</comment>
<gene>
    <name evidence="3" type="ORF">GCM10007423_08390</name>
</gene>
<protein>
    <submittedName>
        <fullName evidence="3">NADPH-dependent F420 reductase</fullName>
    </submittedName>
</protein>
<accession>A0ABQ1YHT3</accession>
<evidence type="ECO:0000259" key="2">
    <source>
        <dbReference type="Pfam" id="PF03807"/>
    </source>
</evidence>
<evidence type="ECO:0000313" key="4">
    <source>
        <dbReference type="Proteomes" id="UP000600214"/>
    </source>
</evidence>
<dbReference type="Proteomes" id="UP000600214">
    <property type="component" value="Unassembled WGS sequence"/>
</dbReference>
<feature type="domain" description="Pyrroline-5-carboxylate reductase catalytic N-terminal" evidence="2">
    <location>
        <begin position="18"/>
        <end position="116"/>
    </location>
</feature>
<evidence type="ECO:0000256" key="1">
    <source>
        <dbReference type="ARBA" id="ARBA00023002"/>
    </source>
</evidence>
<sequence>MLVVLCIKIDTKMNTKQTIAIIGATGNMGSGISKNLSAGNYRLLLFANELSKLQTLETEILAKNPTADIELSECPTEASWEADVIILALPYPAQQQIAEKIREVANQKIVISIANPLNETYDGLVTAPDTSAAEELQKLLPNSKVVKAFNTVFAADFVQPVIAEKQADAFIAGDDQDALQTASELVVTAGFNPIIAGGLHVSRTLENMSLLLIQLNMKNGYKWLAGWKILHQ</sequence>
<dbReference type="Gene3D" id="3.40.50.720">
    <property type="entry name" value="NAD(P)-binding Rossmann-like Domain"/>
    <property type="match status" value="1"/>
</dbReference>
<dbReference type="Pfam" id="PF03807">
    <property type="entry name" value="F420_oxidored"/>
    <property type="match status" value="1"/>
</dbReference>
<dbReference type="SUPFAM" id="SSF51735">
    <property type="entry name" value="NAD(P)-binding Rossmann-fold domains"/>
    <property type="match status" value="1"/>
</dbReference>
<dbReference type="InterPro" id="IPR028939">
    <property type="entry name" value="P5C_Rdtase_cat_N"/>
</dbReference>
<organism evidence="3 4">
    <name type="scientific">Dyadobacter endophyticus</name>
    <dbReference type="NCBI Taxonomy" id="1749036"/>
    <lineage>
        <taxon>Bacteria</taxon>
        <taxon>Pseudomonadati</taxon>
        <taxon>Bacteroidota</taxon>
        <taxon>Cytophagia</taxon>
        <taxon>Cytophagales</taxon>
        <taxon>Spirosomataceae</taxon>
        <taxon>Dyadobacter</taxon>
    </lineage>
</organism>